<gene>
    <name evidence="1" type="ORF">H9747_01885</name>
</gene>
<reference evidence="1" key="1">
    <citation type="journal article" date="2021" name="PeerJ">
        <title>Extensive microbial diversity within the chicken gut microbiome revealed by metagenomics and culture.</title>
        <authorList>
            <person name="Gilroy R."/>
            <person name="Ravi A."/>
            <person name="Getino M."/>
            <person name="Pursley I."/>
            <person name="Horton D.L."/>
            <person name="Alikhan N.F."/>
            <person name="Baker D."/>
            <person name="Gharbi K."/>
            <person name="Hall N."/>
            <person name="Watson M."/>
            <person name="Adriaenssens E.M."/>
            <person name="Foster-Nyarko E."/>
            <person name="Jarju S."/>
            <person name="Secka A."/>
            <person name="Antonio M."/>
            <person name="Oren A."/>
            <person name="Chaudhuri R.R."/>
            <person name="La Ragione R."/>
            <person name="Hildebrand F."/>
            <person name="Pallen M.J."/>
        </authorList>
    </citation>
    <scope>NUCLEOTIDE SEQUENCE</scope>
    <source>
        <strain evidence="1">CHK195-9823</strain>
    </source>
</reference>
<dbReference type="InterPro" id="IPR020109">
    <property type="entry name" value="Holin_r1t"/>
</dbReference>
<protein>
    <submittedName>
        <fullName evidence="1">Holin</fullName>
    </submittedName>
</protein>
<name>A0A9D1TEW3_9FIRM</name>
<reference evidence="1" key="2">
    <citation type="submission" date="2021-04" db="EMBL/GenBank/DDBJ databases">
        <authorList>
            <person name="Gilroy R."/>
        </authorList>
    </citation>
    <scope>NUCLEOTIDE SEQUENCE</scope>
    <source>
        <strain evidence="1">CHK195-9823</strain>
    </source>
</reference>
<organism evidence="1 2">
    <name type="scientific">Candidatus Blautia stercorigallinarum</name>
    <dbReference type="NCBI Taxonomy" id="2838501"/>
    <lineage>
        <taxon>Bacteria</taxon>
        <taxon>Bacillati</taxon>
        <taxon>Bacillota</taxon>
        <taxon>Clostridia</taxon>
        <taxon>Lachnospirales</taxon>
        <taxon>Lachnospiraceae</taxon>
        <taxon>Blautia</taxon>
    </lineage>
</organism>
<proteinExistence type="predicted"/>
<accession>A0A9D1TEW3</accession>
<evidence type="ECO:0000313" key="1">
    <source>
        <dbReference type="EMBL" id="HIV37742.1"/>
    </source>
</evidence>
<dbReference type="Proteomes" id="UP000886814">
    <property type="component" value="Unassembled WGS sequence"/>
</dbReference>
<dbReference type="EMBL" id="DXIQ01000010">
    <property type="protein sequence ID" value="HIV37742.1"/>
    <property type="molecule type" value="Genomic_DNA"/>
</dbReference>
<sequence>MFKNCVFKVSVDSRKWLKAAGIRAVKTVAQAAIAGIGTAAALGQVDWKYVVSASVMAGVISLLTSVAGIPEAGGSEGG</sequence>
<dbReference type="AlphaFoldDB" id="A0A9D1TEW3"/>
<dbReference type="Pfam" id="PF16945">
    <property type="entry name" value="Phage_r1t_holin"/>
    <property type="match status" value="1"/>
</dbReference>
<evidence type="ECO:0000313" key="2">
    <source>
        <dbReference type="Proteomes" id="UP000886814"/>
    </source>
</evidence>
<comment type="caution">
    <text evidence="1">The sequence shown here is derived from an EMBL/GenBank/DDBJ whole genome shotgun (WGS) entry which is preliminary data.</text>
</comment>